<organism evidence="11 12">
    <name type="scientific">Clytia hemisphaerica</name>
    <dbReference type="NCBI Taxonomy" id="252671"/>
    <lineage>
        <taxon>Eukaryota</taxon>
        <taxon>Metazoa</taxon>
        <taxon>Cnidaria</taxon>
        <taxon>Hydrozoa</taxon>
        <taxon>Hydroidolina</taxon>
        <taxon>Leptothecata</taxon>
        <taxon>Obeliida</taxon>
        <taxon>Clytiidae</taxon>
        <taxon>Clytia</taxon>
    </lineage>
</organism>
<keyword evidence="6" id="KW-1133">Transmembrane helix</keyword>
<comment type="similarity">
    <text evidence="2">Belongs to the galactose-3-O-sulfotransferase family.</text>
</comment>
<keyword evidence="12" id="KW-1185">Reference proteome</keyword>
<evidence type="ECO:0000256" key="5">
    <source>
        <dbReference type="ARBA" id="ARBA00022968"/>
    </source>
</evidence>
<dbReference type="SUPFAM" id="SSF52540">
    <property type="entry name" value="P-loop containing nucleoside triphosphate hydrolases"/>
    <property type="match status" value="1"/>
</dbReference>
<dbReference type="Pfam" id="PF06990">
    <property type="entry name" value="Gal-3-0_sulfotr"/>
    <property type="match status" value="1"/>
</dbReference>
<dbReference type="Proteomes" id="UP000594262">
    <property type="component" value="Unplaced"/>
</dbReference>
<dbReference type="OrthoDB" id="514299at2759"/>
<evidence type="ECO:0000256" key="7">
    <source>
        <dbReference type="ARBA" id="ARBA00023034"/>
    </source>
</evidence>
<keyword evidence="4" id="KW-0812">Transmembrane</keyword>
<dbReference type="GeneID" id="136810969"/>
<keyword evidence="3" id="KW-0808">Transferase</keyword>
<dbReference type="GO" id="GO:0001733">
    <property type="term" value="F:galactosylceramide sulfotransferase activity"/>
    <property type="evidence" value="ECO:0007669"/>
    <property type="project" value="InterPro"/>
</dbReference>
<evidence type="ECO:0000256" key="6">
    <source>
        <dbReference type="ARBA" id="ARBA00022989"/>
    </source>
</evidence>
<keyword evidence="8" id="KW-0472">Membrane</keyword>
<dbReference type="PANTHER" id="PTHR14647:SF85">
    <property type="entry name" value="GALACTOSYLCERAMIDE SULFOTRANSFERASE-LIKE"/>
    <property type="match status" value="1"/>
</dbReference>
<comment type="subcellular location">
    <subcellularLocation>
        <location evidence="1">Golgi apparatus membrane</location>
        <topology evidence="1">Single-pass type II membrane protein</topology>
    </subcellularLocation>
</comment>
<evidence type="ECO:0000256" key="1">
    <source>
        <dbReference type="ARBA" id="ARBA00004323"/>
    </source>
</evidence>
<dbReference type="PANTHER" id="PTHR14647">
    <property type="entry name" value="GALACTOSE-3-O-SULFOTRANSFERASE"/>
    <property type="match status" value="1"/>
</dbReference>
<dbReference type="GO" id="GO:0009247">
    <property type="term" value="P:glycolipid biosynthetic process"/>
    <property type="evidence" value="ECO:0007669"/>
    <property type="project" value="InterPro"/>
</dbReference>
<dbReference type="InterPro" id="IPR009729">
    <property type="entry name" value="Gal-3-0_sulfotransfrase"/>
</dbReference>
<protein>
    <recommendedName>
        <fullName evidence="13">Galactosylceramide sulfotransferase-like</fullName>
    </recommendedName>
</protein>
<sequence>MRRNKKVLLFYGLLVSTIVLYLFRGGDTTTEAATTNVCQRQENIVFLKTHKTGSSTLANILNRFAEMNNLRVLLPLKGLNRFQWPNIFSERSVEMSYFQYRSDTKANLLINHARLNKSRMSNFFPKDVKFITIIRNPITNVESVYNYEEMGQTFQKYEHRKSKVEFKEFFESPMKFQQKAIKKNDKIVPLLHNGMLFDLGKPFFSQMEYEDTLIQQKIQELENEMDMFLIMEHFDESLILMKRLFCWTFEDILYIKHNQRHKVKAKMDPKLKETITKWNRADLLLYQHFNKTLWRKIAEYGKSFHDDLKIFRNKLDQFKDACDVKETKGGAHDHKDTAIIKHKPGENVNTVLVSVCEMVFRSETNYINWFRRLYSQEIQEIRQAIFRKMAKARAELERKKQKHNG</sequence>
<dbReference type="EnsemblMetazoa" id="CLYHEMT003931.1">
    <property type="protein sequence ID" value="CLYHEMP003931.1"/>
    <property type="gene ID" value="CLYHEMG003931"/>
</dbReference>
<evidence type="ECO:0000256" key="3">
    <source>
        <dbReference type="ARBA" id="ARBA00022679"/>
    </source>
</evidence>
<evidence type="ECO:0008006" key="13">
    <source>
        <dbReference type="Google" id="ProtNLM"/>
    </source>
</evidence>
<keyword evidence="7" id="KW-0333">Golgi apparatus</keyword>
<evidence type="ECO:0000313" key="11">
    <source>
        <dbReference type="EnsemblMetazoa" id="CLYHEMP003931.1"/>
    </source>
</evidence>
<dbReference type="InterPro" id="IPR027417">
    <property type="entry name" value="P-loop_NTPase"/>
</dbReference>
<evidence type="ECO:0000256" key="10">
    <source>
        <dbReference type="SAM" id="SignalP"/>
    </source>
</evidence>
<evidence type="ECO:0000313" key="12">
    <source>
        <dbReference type="Proteomes" id="UP000594262"/>
    </source>
</evidence>
<feature type="signal peptide" evidence="10">
    <location>
        <begin position="1"/>
        <end position="28"/>
    </location>
</feature>
<dbReference type="AlphaFoldDB" id="A0A7M5TZC4"/>
<evidence type="ECO:0000256" key="4">
    <source>
        <dbReference type="ARBA" id="ARBA00022692"/>
    </source>
</evidence>
<dbReference type="RefSeq" id="XP_066923663.1">
    <property type="nucleotide sequence ID" value="XM_067067562.1"/>
</dbReference>
<accession>A0A7M5TZC4</accession>
<reference evidence="11" key="1">
    <citation type="submission" date="2021-01" db="UniProtKB">
        <authorList>
            <consortium name="EnsemblMetazoa"/>
        </authorList>
    </citation>
    <scope>IDENTIFICATION</scope>
</reference>
<keyword evidence="10" id="KW-0732">Signal</keyword>
<dbReference type="GO" id="GO:0000139">
    <property type="term" value="C:Golgi membrane"/>
    <property type="evidence" value="ECO:0007669"/>
    <property type="project" value="UniProtKB-SubCell"/>
</dbReference>
<dbReference type="Gene3D" id="3.40.50.300">
    <property type="entry name" value="P-loop containing nucleotide triphosphate hydrolases"/>
    <property type="match status" value="1"/>
</dbReference>
<evidence type="ECO:0000256" key="2">
    <source>
        <dbReference type="ARBA" id="ARBA00008124"/>
    </source>
</evidence>
<keyword evidence="9" id="KW-0325">Glycoprotein</keyword>
<evidence type="ECO:0000256" key="9">
    <source>
        <dbReference type="ARBA" id="ARBA00023180"/>
    </source>
</evidence>
<evidence type="ECO:0000256" key="8">
    <source>
        <dbReference type="ARBA" id="ARBA00023136"/>
    </source>
</evidence>
<keyword evidence="5" id="KW-0735">Signal-anchor</keyword>
<proteinExistence type="inferred from homology"/>
<name>A0A7M5TZC4_9CNID</name>
<feature type="chain" id="PRO_5029631830" description="Galactosylceramide sulfotransferase-like" evidence="10">
    <location>
        <begin position="29"/>
        <end position="405"/>
    </location>
</feature>